<proteinExistence type="predicted"/>
<dbReference type="InterPro" id="IPR013078">
    <property type="entry name" value="His_Pase_superF_clade-1"/>
</dbReference>
<comment type="caution">
    <text evidence="1">The sequence shown here is derived from an EMBL/GenBank/DDBJ whole genome shotgun (WGS) entry which is preliminary data.</text>
</comment>
<organism evidence="1">
    <name type="scientific">uncultured bacterium</name>
    <name type="common">gcode 4</name>
    <dbReference type="NCBI Taxonomy" id="1234023"/>
    <lineage>
        <taxon>Bacteria</taxon>
        <taxon>environmental samples</taxon>
    </lineage>
</organism>
<reference evidence="1" key="1">
    <citation type="journal article" date="2012" name="Science">
        <title>Fermentation, hydrogen, and sulfur metabolism in multiple uncultivated bacterial phyla.</title>
        <authorList>
            <person name="Wrighton K.C."/>
            <person name="Thomas B.C."/>
            <person name="Sharon I."/>
            <person name="Miller C.S."/>
            <person name="Castelle C.J."/>
            <person name="VerBerkmoes N.C."/>
            <person name="Wilkins M.J."/>
            <person name="Hettich R.L."/>
            <person name="Lipton M.S."/>
            <person name="Williams K.H."/>
            <person name="Long P.E."/>
            <person name="Banfield J.F."/>
        </authorList>
    </citation>
    <scope>NUCLEOTIDE SEQUENCE [LARGE SCALE GENOMIC DNA]</scope>
</reference>
<protein>
    <submittedName>
        <fullName evidence="1">Uncharacterized protein</fullName>
    </submittedName>
</protein>
<name>K1XI00_9BACT</name>
<dbReference type="AlphaFoldDB" id="K1XI00"/>
<dbReference type="Pfam" id="PF00300">
    <property type="entry name" value="His_Phos_1"/>
    <property type="match status" value="1"/>
</dbReference>
<sequence>MRLVPNLPKKSFVAWPNIKLYTGSLQKPLLDILDMKDFDPAHGQIVTDNISETRHITFIRHLESKYNEYKFLIENNPDYQEFMQTEDIQRKNELAPILLKYFFDEISIEYETGLSTKWHQDGERIWKLYAELIQNSPELFPDLIYVSPYVRTRATAHYMLKYIQWLDMDFDKLIDEDKLQDLIVWSFQWKNVAIKIDERIRERDHGSNIAPYFIRNFQEGGNWYRDLLSKIQREKTYYYTAPLWGESQVQTNARAKEFLLRNFEKNEFKNIHVYSHHLLIVWALLSVFGWSFDTFYKLNELWRPANGSFTILSQIPKTKEGKENKFRVSGYNLSLQE</sequence>
<accession>K1XI00</accession>
<gene>
    <name evidence="1" type="ORF">ACD_80C00167G0010</name>
</gene>
<dbReference type="EMBL" id="AMFJ01036174">
    <property type="protein sequence ID" value="EKD24712.1"/>
    <property type="molecule type" value="Genomic_DNA"/>
</dbReference>
<dbReference type="Gene3D" id="3.40.50.1240">
    <property type="entry name" value="Phosphoglycerate mutase-like"/>
    <property type="match status" value="1"/>
</dbReference>
<evidence type="ECO:0000313" key="1">
    <source>
        <dbReference type="EMBL" id="EKD24712.1"/>
    </source>
</evidence>
<dbReference type="InterPro" id="IPR029033">
    <property type="entry name" value="His_PPase_superfam"/>
</dbReference>
<dbReference type="SUPFAM" id="SSF53254">
    <property type="entry name" value="Phosphoglycerate mutase-like"/>
    <property type="match status" value="1"/>
</dbReference>